<dbReference type="SUPFAM" id="SSF52540">
    <property type="entry name" value="P-loop containing nucleoside triphosphate hydrolases"/>
    <property type="match status" value="1"/>
</dbReference>
<organism evidence="4 5">
    <name type="scientific">Oculimacula yallundae</name>
    <dbReference type="NCBI Taxonomy" id="86028"/>
    <lineage>
        <taxon>Eukaryota</taxon>
        <taxon>Fungi</taxon>
        <taxon>Dikarya</taxon>
        <taxon>Ascomycota</taxon>
        <taxon>Pezizomycotina</taxon>
        <taxon>Leotiomycetes</taxon>
        <taxon>Helotiales</taxon>
        <taxon>Ploettnerulaceae</taxon>
        <taxon>Oculimacula</taxon>
    </lineage>
</organism>
<feature type="domain" description="DUF7791" evidence="3">
    <location>
        <begin position="574"/>
        <end position="719"/>
    </location>
</feature>
<comment type="caution">
    <text evidence="4">The sequence shown here is derived from an EMBL/GenBank/DDBJ whole genome shotgun (WGS) entry which is preliminary data.</text>
</comment>
<evidence type="ECO:0008006" key="6">
    <source>
        <dbReference type="Google" id="ProtNLM"/>
    </source>
</evidence>
<dbReference type="Pfam" id="PF25053">
    <property type="entry name" value="DUF7791"/>
    <property type="match status" value="1"/>
</dbReference>
<evidence type="ECO:0000313" key="5">
    <source>
        <dbReference type="Proteomes" id="UP001595075"/>
    </source>
</evidence>
<dbReference type="InterPro" id="IPR056693">
    <property type="entry name" value="DUF7791"/>
</dbReference>
<dbReference type="PANTHER" id="PTHR10039:SF5">
    <property type="entry name" value="NACHT DOMAIN-CONTAINING PROTEIN"/>
    <property type="match status" value="1"/>
</dbReference>
<protein>
    <recommendedName>
        <fullName evidence="6">NACHT domain-containing protein</fullName>
    </recommendedName>
</protein>
<reference evidence="4 5" key="1">
    <citation type="journal article" date="2024" name="Commun. Biol.">
        <title>Comparative genomic analysis of thermophilic fungi reveals convergent evolutionary adaptations and gene losses.</title>
        <authorList>
            <person name="Steindorff A.S."/>
            <person name="Aguilar-Pontes M.V."/>
            <person name="Robinson A.J."/>
            <person name="Andreopoulos B."/>
            <person name="LaButti K."/>
            <person name="Kuo A."/>
            <person name="Mondo S."/>
            <person name="Riley R."/>
            <person name="Otillar R."/>
            <person name="Haridas S."/>
            <person name="Lipzen A."/>
            <person name="Grimwood J."/>
            <person name="Schmutz J."/>
            <person name="Clum A."/>
            <person name="Reid I.D."/>
            <person name="Moisan M.C."/>
            <person name="Butler G."/>
            <person name="Nguyen T.T.M."/>
            <person name="Dewar K."/>
            <person name="Conant G."/>
            <person name="Drula E."/>
            <person name="Henrissat B."/>
            <person name="Hansel C."/>
            <person name="Singer S."/>
            <person name="Hutchinson M.I."/>
            <person name="de Vries R.P."/>
            <person name="Natvig D.O."/>
            <person name="Powell A.J."/>
            <person name="Tsang A."/>
            <person name="Grigoriev I.V."/>
        </authorList>
    </citation>
    <scope>NUCLEOTIDE SEQUENCE [LARGE SCALE GENOMIC DNA]</scope>
    <source>
        <strain evidence="4 5">CBS 494.80</strain>
    </source>
</reference>
<gene>
    <name evidence="4" type="ORF">VTL71DRAFT_16400</name>
</gene>
<dbReference type="PANTHER" id="PTHR10039">
    <property type="entry name" value="AMELOGENIN"/>
    <property type="match status" value="1"/>
</dbReference>
<dbReference type="InterPro" id="IPR027417">
    <property type="entry name" value="P-loop_NTPase"/>
</dbReference>
<proteinExistence type="predicted"/>
<evidence type="ECO:0000259" key="2">
    <source>
        <dbReference type="Pfam" id="PF24883"/>
    </source>
</evidence>
<dbReference type="Gene3D" id="3.40.50.300">
    <property type="entry name" value="P-loop containing nucleotide triphosphate hydrolases"/>
    <property type="match status" value="1"/>
</dbReference>
<evidence type="ECO:0000313" key="4">
    <source>
        <dbReference type="EMBL" id="KAL2068302.1"/>
    </source>
</evidence>
<dbReference type="InterPro" id="IPR056884">
    <property type="entry name" value="NPHP3-like_N"/>
</dbReference>
<dbReference type="Proteomes" id="UP001595075">
    <property type="component" value="Unassembled WGS sequence"/>
</dbReference>
<sequence length="1018" mass="115868">MVLDPFSALSVAAAVVQFVDFTSQLVSKGYWLSNSTKGALLENLDLEATTADLLEINAYLQSHDRLSCSTRDEALLEKLRTRCTEIGTELLTRLDLLKVSSDSKQRKWKSVRQALKTVWNKKELDQLSSDLISFRGQMEFRILVSLKENHDLSTLQHLERFDTLDRAAQDLSRGLIADRTLFKSELCFQTGIITRLHQEVKYHIVDQHDRTQIAIIDALEASQAKRDETRAADSDAQNAQTEANIIARAQNELLASLAFSVMYDRLDAIAEAHERTFNWLFECGTSQDIICSPFLKWLENGSGIYWISGKAGSGKSTLMRYITQDCRTVRALQSWAGQSITTASYYFWKSGAPDQASVVGLYRALMYEILSQKLYLIECIFPQEIKDLTAQLQKNGQSLPIRLPRWHLASLTAGFEALFQQDMGKICMFIDGLDEFDGEPRESLMLFKSLVSSNADIKICLSSRPWVEFENAFRDQPKLKLQDLTHRDIRLYVTESLLNEPRMKILCLSEPVAAPNLVEEIVEKAQGVFLWVKLVVSSLLRGLEYNDSILVLQNRLRDLPPEIEELYLYMLKRVEPVHRSESSRIFQLANAYLASQSEHDPGWAGFNGLTLSFAEEFDETQIVDIECFAFDELQLCSRIDKADSRLRICCAGLLEMSNPLRTLVDGKTVLLHDLKNHAVRYCHRTGSDFIQSPEGRKLLSKGVVSPHFNAHVQLVVANISFLAGCAAVVKYLSTNEILTLISQTMRSAYHAEQADGLIRRDLLDAFDRTMSKQRPGIITTHDDVPVLKHWTTIMRIHGNYVPDLYSDFLSLAIYFKLFLYVEQTLSNAIVLSKQGRTYLAYAVWSIDDIDQIVNQIDLRVIALLLKHGADPNQTWNDPEAGNDDVSPWVTFIRIAYEFHERSSLIKMQVLEFAEVFMLMLERGADPSAYFTQTEVVEDGAEEEDEERDTLVYAEDVIEFVFEGFPRERDMLKELLASKSSTVVSELPLRLEVAETSSQNSRKRAGSFDIYQRNVNRRI</sequence>
<keyword evidence="1" id="KW-0677">Repeat</keyword>
<evidence type="ECO:0000256" key="1">
    <source>
        <dbReference type="ARBA" id="ARBA00022737"/>
    </source>
</evidence>
<dbReference type="Pfam" id="PF24883">
    <property type="entry name" value="NPHP3_N"/>
    <property type="match status" value="1"/>
</dbReference>
<feature type="domain" description="Nephrocystin 3-like N-terminal" evidence="2">
    <location>
        <begin position="285"/>
        <end position="464"/>
    </location>
</feature>
<keyword evidence="5" id="KW-1185">Reference proteome</keyword>
<name>A0ABR4CEC3_9HELO</name>
<accession>A0ABR4CEC3</accession>
<dbReference type="EMBL" id="JAZHXI010000009">
    <property type="protein sequence ID" value="KAL2068302.1"/>
    <property type="molecule type" value="Genomic_DNA"/>
</dbReference>
<evidence type="ECO:0000259" key="3">
    <source>
        <dbReference type="Pfam" id="PF25053"/>
    </source>
</evidence>